<evidence type="ECO:0000256" key="3">
    <source>
        <dbReference type="ARBA" id="ARBA00022723"/>
    </source>
</evidence>
<feature type="region of interest" description="Disordered" evidence="7">
    <location>
        <begin position="106"/>
        <end position="151"/>
    </location>
</feature>
<keyword evidence="2" id="KW-0645">Protease</keyword>
<evidence type="ECO:0000259" key="10">
    <source>
        <dbReference type="Pfam" id="PF05649"/>
    </source>
</evidence>
<accession>A0A3B3QXN2</accession>
<keyword evidence="6" id="KW-0482">Metalloprotease</keyword>
<dbReference type="Proteomes" id="UP000261540">
    <property type="component" value="Unplaced"/>
</dbReference>
<evidence type="ECO:0000256" key="8">
    <source>
        <dbReference type="SAM" id="Phobius"/>
    </source>
</evidence>
<protein>
    <submittedName>
        <fullName evidence="11">Kell metallo-endopeptidase (Kell blood group)</fullName>
    </submittedName>
</protein>
<feature type="domain" description="Peptidase M13 C-terminal" evidence="9">
    <location>
        <begin position="580"/>
        <end position="620"/>
    </location>
</feature>
<dbReference type="GO" id="GO:0046872">
    <property type="term" value="F:metal ion binding"/>
    <property type="evidence" value="ECO:0007669"/>
    <property type="project" value="UniProtKB-KW"/>
</dbReference>
<feature type="transmembrane region" description="Helical" evidence="8">
    <location>
        <begin position="25"/>
        <end position="46"/>
    </location>
</feature>
<dbReference type="InterPro" id="IPR042089">
    <property type="entry name" value="Peptidase_M13_dom_2"/>
</dbReference>
<evidence type="ECO:0000256" key="7">
    <source>
        <dbReference type="SAM" id="MobiDB-lite"/>
    </source>
</evidence>
<keyword evidence="8" id="KW-0472">Membrane</keyword>
<dbReference type="InterPro" id="IPR018497">
    <property type="entry name" value="Peptidase_M13_C"/>
</dbReference>
<dbReference type="Gene3D" id="3.40.390.10">
    <property type="entry name" value="Collagenase (Catalytic Domain)"/>
    <property type="match status" value="1"/>
</dbReference>
<keyword evidence="12" id="KW-1185">Reference proteome</keyword>
<organism evidence="11 12">
    <name type="scientific">Paramormyrops kingsleyae</name>
    <dbReference type="NCBI Taxonomy" id="1676925"/>
    <lineage>
        <taxon>Eukaryota</taxon>
        <taxon>Metazoa</taxon>
        <taxon>Chordata</taxon>
        <taxon>Craniata</taxon>
        <taxon>Vertebrata</taxon>
        <taxon>Euteleostomi</taxon>
        <taxon>Actinopterygii</taxon>
        <taxon>Neopterygii</taxon>
        <taxon>Teleostei</taxon>
        <taxon>Osteoglossocephala</taxon>
        <taxon>Osteoglossomorpha</taxon>
        <taxon>Osteoglossiformes</taxon>
        <taxon>Mormyridae</taxon>
        <taxon>Paramormyrops</taxon>
    </lineage>
</organism>
<keyword evidence="4" id="KW-0378">Hydrolase</keyword>
<reference evidence="11" key="2">
    <citation type="submission" date="2025-09" db="UniProtKB">
        <authorList>
            <consortium name="Ensembl"/>
        </authorList>
    </citation>
    <scope>IDENTIFICATION</scope>
</reference>
<dbReference type="Ensembl" id="ENSPKIT00000034803.1">
    <property type="protein sequence ID" value="ENSPKIP00000010669.1"/>
    <property type="gene ID" value="ENSPKIG00000025289.1"/>
</dbReference>
<dbReference type="InterPro" id="IPR008753">
    <property type="entry name" value="Peptidase_M13_N"/>
</dbReference>
<name>A0A3B3QXN2_9TELE</name>
<evidence type="ECO:0000313" key="12">
    <source>
        <dbReference type="Proteomes" id="UP000261540"/>
    </source>
</evidence>
<keyword evidence="8" id="KW-0812">Transmembrane</keyword>
<evidence type="ECO:0000256" key="2">
    <source>
        <dbReference type="ARBA" id="ARBA00022670"/>
    </source>
</evidence>
<reference evidence="11" key="1">
    <citation type="submission" date="2025-08" db="UniProtKB">
        <authorList>
            <consortium name="Ensembl"/>
        </authorList>
    </citation>
    <scope>IDENTIFICATION</scope>
</reference>
<dbReference type="Pfam" id="PF01431">
    <property type="entry name" value="Peptidase_M13"/>
    <property type="match status" value="1"/>
</dbReference>
<dbReference type="AlphaFoldDB" id="A0A3B3QXN2"/>
<dbReference type="PANTHER" id="PTHR11733">
    <property type="entry name" value="ZINC METALLOPROTEASE FAMILY M13 NEPRILYSIN-RELATED"/>
    <property type="match status" value="1"/>
</dbReference>
<dbReference type="InterPro" id="IPR024079">
    <property type="entry name" value="MetalloPept_cat_dom_sf"/>
</dbReference>
<evidence type="ECO:0000256" key="4">
    <source>
        <dbReference type="ARBA" id="ARBA00022801"/>
    </source>
</evidence>
<keyword evidence="3" id="KW-0479">Metal-binding</keyword>
<dbReference type="InterPro" id="IPR000718">
    <property type="entry name" value="Peptidase_M13"/>
</dbReference>
<feature type="domain" description="Peptidase M13 N-terminal" evidence="10">
    <location>
        <begin position="158"/>
        <end position="500"/>
    </location>
</feature>
<evidence type="ECO:0000256" key="6">
    <source>
        <dbReference type="ARBA" id="ARBA00023049"/>
    </source>
</evidence>
<proteinExistence type="predicted"/>
<dbReference type="GO" id="GO:0016485">
    <property type="term" value="P:protein processing"/>
    <property type="evidence" value="ECO:0007669"/>
    <property type="project" value="TreeGrafter"/>
</dbReference>
<evidence type="ECO:0000256" key="5">
    <source>
        <dbReference type="ARBA" id="ARBA00022833"/>
    </source>
</evidence>
<dbReference type="Gene3D" id="1.10.1380.10">
    <property type="entry name" value="Neutral endopeptidase , domain2"/>
    <property type="match status" value="1"/>
</dbReference>
<dbReference type="PANTHER" id="PTHR11733:SF128">
    <property type="entry name" value="KELL BLOOD GROUP GLYCOPROTEIN"/>
    <property type="match status" value="1"/>
</dbReference>
<dbReference type="GO" id="GO:0004222">
    <property type="term" value="F:metalloendopeptidase activity"/>
    <property type="evidence" value="ECO:0007669"/>
    <property type="project" value="InterPro"/>
</dbReference>
<dbReference type="SUPFAM" id="SSF55486">
    <property type="entry name" value="Metalloproteases ('zincins'), catalytic domain"/>
    <property type="match status" value="1"/>
</dbReference>
<evidence type="ECO:0000259" key="9">
    <source>
        <dbReference type="Pfam" id="PF01431"/>
    </source>
</evidence>
<dbReference type="PROSITE" id="PS51885">
    <property type="entry name" value="NEPRILYSIN"/>
    <property type="match status" value="1"/>
</dbReference>
<evidence type="ECO:0000313" key="11">
    <source>
        <dbReference type="Ensembl" id="ENSPKIP00000010669.1"/>
    </source>
</evidence>
<keyword evidence="8" id="KW-1133">Transmembrane helix</keyword>
<evidence type="ECO:0000256" key="1">
    <source>
        <dbReference type="ARBA" id="ARBA00001947"/>
    </source>
</evidence>
<dbReference type="Pfam" id="PF05649">
    <property type="entry name" value="Peptidase_M13_N"/>
    <property type="match status" value="1"/>
</dbReference>
<dbReference type="GeneTree" id="ENSGT00940000156745"/>
<dbReference type="STRING" id="1676925.ENSPKIP00000010669"/>
<keyword evidence="5" id="KW-0862">Zinc</keyword>
<comment type="cofactor">
    <cofactor evidence="1">
        <name>Zn(2+)</name>
        <dbReference type="ChEBI" id="CHEBI:29105"/>
    </cofactor>
</comment>
<dbReference type="GO" id="GO:0005886">
    <property type="term" value="C:plasma membrane"/>
    <property type="evidence" value="ECO:0007669"/>
    <property type="project" value="TreeGrafter"/>
</dbReference>
<sequence length="761" mass="86199">MIDESPLAMPQSVQKSRLTTKQLQILLVLGSSIIVLLLLGLCLHFISSGAFDPWAVGINTASPRQAPPPCLSQACLKAAERLSASADPFAQPCDHFLFNCGPKEVLSSGGREKRRGEAEGQSGRMQGERWSNRGRNAGRARETETFAVTPSVQSAQRTAVLQLIREILESTDRPGSEDSAEQKARRFYSTCMDTERIEKAGPEPFLKLIEKLGGWAVFGKWNRRDFNATLSLLMKDYFTFPFFNIYVGSGPSDNNTGHQQKYIQIDQPDIQIPVEWISKKPIPISRKKKVQDLRHFLLSRVQLLSLLGVPSSSTSQHMGMFIQLSSELAQFTSPLLYRLQHQLLYHRLTVGELQAQAPAIDWLGCLQASFHPLTVRESDVVYLHNLPYITHMSKIIRKWWFTKKFSHSDTLHTFMILSLLNTVIPALDSRFFEIQRNFSAVLGNMEEVVPRWSHCVQQTEIGFNTVLQNLIRERVGVAEAEDLMHSVYSSLKSELADLPWRNQNPSILHKVMSLSPRLSPYTEFTTKEKLDEQYSNVVIIEGDYFSNYLQSLILQRKNRNKVFSHMSISNTLAVTPHLTGNEIHFPLGMFLPPLFHASFPRAVNYAVLGMLMAKDILHLLMPHIQAQSQAPETVSQCVWALYGNLTGGPDRAQQAPITPAQRWETWAQYSALQIALQVRASVQLPYCQSQSTYSIILFQHPSIYASISSFIVTLLFKSLRPIRIHSHSWRIHLCLASITIGCSLQPFCRYGDDKFMNIQKE</sequence>